<keyword evidence="5 6" id="KW-0472">Membrane</keyword>
<feature type="transmembrane region" description="Helical" evidence="6">
    <location>
        <begin position="492"/>
        <end position="512"/>
    </location>
</feature>
<feature type="domain" description="Amino acid permease/ SLC12A" evidence="7">
    <location>
        <begin position="53"/>
        <end position="506"/>
    </location>
</feature>
<evidence type="ECO:0000313" key="9">
    <source>
        <dbReference type="Proteomes" id="UP000770015"/>
    </source>
</evidence>
<dbReference type="PANTHER" id="PTHR43341:SF39">
    <property type="entry name" value="AMINO ACID TRANSPORTER (EUROFUNG)-RELATED"/>
    <property type="match status" value="1"/>
</dbReference>
<proteinExistence type="predicted"/>
<evidence type="ECO:0000313" key="8">
    <source>
        <dbReference type="EMBL" id="KAH6695092.1"/>
    </source>
</evidence>
<feature type="transmembrane region" description="Helical" evidence="6">
    <location>
        <begin position="54"/>
        <end position="75"/>
    </location>
</feature>
<evidence type="ECO:0000256" key="4">
    <source>
        <dbReference type="ARBA" id="ARBA00022989"/>
    </source>
</evidence>
<dbReference type="AlphaFoldDB" id="A0A9P8VLA2"/>
<evidence type="ECO:0000256" key="1">
    <source>
        <dbReference type="ARBA" id="ARBA00004141"/>
    </source>
</evidence>
<dbReference type="Proteomes" id="UP000770015">
    <property type="component" value="Unassembled WGS sequence"/>
</dbReference>
<feature type="transmembrane region" description="Helical" evidence="6">
    <location>
        <begin position="413"/>
        <end position="439"/>
    </location>
</feature>
<evidence type="ECO:0000259" key="7">
    <source>
        <dbReference type="Pfam" id="PF00324"/>
    </source>
</evidence>
<feature type="transmembrane region" description="Helical" evidence="6">
    <location>
        <begin position="342"/>
        <end position="361"/>
    </location>
</feature>
<dbReference type="PIRSF" id="PIRSF006060">
    <property type="entry name" value="AA_transporter"/>
    <property type="match status" value="1"/>
</dbReference>
<feature type="transmembrane region" description="Helical" evidence="6">
    <location>
        <begin position="87"/>
        <end position="111"/>
    </location>
</feature>
<keyword evidence="4 6" id="KW-1133">Transmembrane helix</keyword>
<evidence type="ECO:0000256" key="5">
    <source>
        <dbReference type="ARBA" id="ARBA00023136"/>
    </source>
</evidence>
<feature type="transmembrane region" description="Helical" evidence="6">
    <location>
        <begin position="285"/>
        <end position="303"/>
    </location>
</feature>
<feature type="transmembrane region" description="Helical" evidence="6">
    <location>
        <begin position="387"/>
        <end position="407"/>
    </location>
</feature>
<dbReference type="GO" id="GO:0016020">
    <property type="term" value="C:membrane"/>
    <property type="evidence" value="ECO:0007669"/>
    <property type="project" value="UniProtKB-SubCell"/>
</dbReference>
<dbReference type="EMBL" id="JAGSXJ010000002">
    <property type="protein sequence ID" value="KAH6695092.1"/>
    <property type="molecule type" value="Genomic_DNA"/>
</dbReference>
<dbReference type="InterPro" id="IPR050524">
    <property type="entry name" value="APC_YAT"/>
</dbReference>
<dbReference type="Gene3D" id="1.20.1740.10">
    <property type="entry name" value="Amino acid/polyamine transporter I"/>
    <property type="match status" value="1"/>
</dbReference>
<evidence type="ECO:0000256" key="3">
    <source>
        <dbReference type="ARBA" id="ARBA00022692"/>
    </source>
</evidence>
<protein>
    <submittedName>
        <fullName evidence="8">Proline-specific permease</fullName>
    </submittedName>
</protein>
<evidence type="ECO:0000256" key="2">
    <source>
        <dbReference type="ARBA" id="ARBA00022448"/>
    </source>
</evidence>
<keyword evidence="9" id="KW-1185">Reference proteome</keyword>
<feature type="transmembrane region" description="Helical" evidence="6">
    <location>
        <begin position="459"/>
        <end position="480"/>
    </location>
</feature>
<dbReference type="PANTHER" id="PTHR43341">
    <property type="entry name" value="AMINO ACID PERMEASE"/>
    <property type="match status" value="1"/>
</dbReference>
<sequence length="570" mass="62611">MATQTAEKTVTDVEAIHNYDDAPGQVDEKPDFSRDTALSEEFGRTQRGLSPRHVHLMAIGGSIGVGLWVGIGSVLSRAGPLSLILGYTFWGIFFIWPLYLCVAEMCAFLPIRGSIFELAARFVSPAIGFSMGWTYFYAASMLVCVEYSAVATVIQYWDKDTNPAAWIAMTMVSCVLLNVVAVKWYGEAEFVMASTKIILLFMLVMITFVTMLGGNPKNDRYGFRNWGDGNHMHSYVAEGATGKFLGFWSVVIYAGFTIAGPDMISLAAGEIQNPRRTIPRVARLIFYRLVGFYIIGTLAVGILCSSRDPGLLGAIESGEPGAGASPWVIGIQNLGIDVLPHIINAFIMLSGWSCGNAYLYSASRTLYGLARDGQAPKFLMKCNKSGTPLYAVGTVTAISCVTFLVASNSAIEVFLWFVDLTTTGLIASYTFMLITYMGFWRARKAQGLESSQLPYVAPLTPWAPMVSLAVGLIALIFVGFDVFSPFSVRGFVTSYFGLIFSIVMFGVGRLLFHFRGRPSGFVNPAEADLWSGWAEANAECAHWEEGGIEENEKKRLAEMSFAKRTWERMW</sequence>
<feature type="transmembrane region" description="Helical" evidence="6">
    <location>
        <begin position="163"/>
        <end position="185"/>
    </location>
</feature>
<dbReference type="OrthoDB" id="3900342at2759"/>
<gene>
    <name evidence="8" type="ORF">F5X68DRAFT_197915</name>
</gene>
<keyword evidence="3 6" id="KW-0812">Transmembrane</keyword>
<reference evidence="8" key="1">
    <citation type="journal article" date="2021" name="Nat. Commun.">
        <title>Genetic determinants of endophytism in the Arabidopsis root mycobiome.</title>
        <authorList>
            <person name="Mesny F."/>
            <person name="Miyauchi S."/>
            <person name="Thiergart T."/>
            <person name="Pickel B."/>
            <person name="Atanasova L."/>
            <person name="Karlsson M."/>
            <person name="Huettel B."/>
            <person name="Barry K.W."/>
            <person name="Haridas S."/>
            <person name="Chen C."/>
            <person name="Bauer D."/>
            <person name="Andreopoulos W."/>
            <person name="Pangilinan J."/>
            <person name="LaButti K."/>
            <person name="Riley R."/>
            <person name="Lipzen A."/>
            <person name="Clum A."/>
            <person name="Drula E."/>
            <person name="Henrissat B."/>
            <person name="Kohler A."/>
            <person name="Grigoriev I.V."/>
            <person name="Martin F.M."/>
            <person name="Hacquard S."/>
        </authorList>
    </citation>
    <scope>NUCLEOTIDE SEQUENCE</scope>
    <source>
        <strain evidence="8">MPI-SDFR-AT-0117</strain>
    </source>
</reference>
<dbReference type="GO" id="GO:0015171">
    <property type="term" value="F:amino acid transmembrane transporter activity"/>
    <property type="evidence" value="ECO:0007669"/>
    <property type="project" value="TreeGrafter"/>
</dbReference>
<comment type="caution">
    <text evidence="8">The sequence shown here is derived from an EMBL/GenBank/DDBJ whole genome shotgun (WGS) entry which is preliminary data.</text>
</comment>
<accession>A0A9P8VLA2</accession>
<dbReference type="InterPro" id="IPR004841">
    <property type="entry name" value="AA-permease/SLC12A_dom"/>
</dbReference>
<dbReference type="FunFam" id="1.20.1740.10:FF:000001">
    <property type="entry name" value="Amino acid permease"/>
    <property type="match status" value="1"/>
</dbReference>
<comment type="subcellular location">
    <subcellularLocation>
        <location evidence="1">Membrane</location>
        <topology evidence="1">Multi-pass membrane protein</topology>
    </subcellularLocation>
</comment>
<keyword evidence="2" id="KW-0813">Transport</keyword>
<dbReference type="Pfam" id="PF00324">
    <property type="entry name" value="AA_permease"/>
    <property type="match status" value="1"/>
</dbReference>
<evidence type="ECO:0000256" key="6">
    <source>
        <dbReference type="SAM" id="Phobius"/>
    </source>
</evidence>
<name>A0A9P8VLA2_9PEZI</name>
<feature type="transmembrane region" description="Helical" evidence="6">
    <location>
        <begin position="245"/>
        <end position="264"/>
    </location>
</feature>
<organism evidence="8 9">
    <name type="scientific">Plectosphaerella plurivora</name>
    <dbReference type="NCBI Taxonomy" id="936078"/>
    <lineage>
        <taxon>Eukaryota</taxon>
        <taxon>Fungi</taxon>
        <taxon>Dikarya</taxon>
        <taxon>Ascomycota</taxon>
        <taxon>Pezizomycotina</taxon>
        <taxon>Sordariomycetes</taxon>
        <taxon>Hypocreomycetidae</taxon>
        <taxon>Glomerellales</taxon>
        <taxon>Plectosphaerellaceae</taxon>
        <taxon>Plectosphaerella</taxon>
    </lineage>
</organism>
<feature type="transmembrane region" description="Helical" evidence="6">
    <location>
        <begin position="132"/>
        <end position="157"/>
    </location>
</feature>
<feature type="transmembrane region" description="Helical" evidence="6">
    <location>
        <begin position="197"/>
        <end position="214"/>
    </location>
</feature>